<dbReference type="Gene3D" id="6.10.140.2150">
    <property type="match status" value="1"/>
</dbReference>
<keyword evidence="6" id="KW-0256">Endoplasmic reticulum</keyword>
<proteinExistence type="inferred from homology"/>
<evidence type="ECO:0000256" key="4">
    <source>
        <dbReference type="ARBA" id="ARBA00004991"/>
    </source>
</evidence>
<dbReference type="InterPro" id="IPR050477">
    <property type="entry name" value="GrpII_AminoAcid_Decarb"/>
</dbReference>
<dbReference type="InterPro" id="IPR015422">
    <property type="entry name" value="PyrdxlP-dep_Trfase_small"/>
</dbReference>
<dbReference type="Pfam" id="PF00282">
    <property type="entry name" value="Pyridoxal_deC"/>
    <property type="match status" value="1"/>
</dbReference>
<evidence type="ECO:0000256" key="9">
    <source>
        <dbReference type="ARBA" id="ARBA00022989"/>
    </source>
</evidence>
<evidence type="ECO:0000313" key="19">
    <source>
        <dbReference type="Proteomes" id="UP001162131"/>
    </source>
</evidence>
<dbReference type="EC" id="4.1.2.27" evidence="14"/>
<dbReference type="GO" id="GO:0019752">
    <property type="term" value="P:carboxylic acid metabolic process"/>
    <property type="evidence" value="ECO:0007669"/>
    <property type="project" value="InterPro"/>
</dbReference>
<keyword evidence="8" id="KW-0746">Sphingolipid metabolism</keyword>
<comment type="pathway">
    <text evidence="4">Sphingolipid metabolism.</text>
</comment>
<evidence type="ECO:0000256" key="14">
    <source>
        <dbReference type="ARBA" id="ARBA00038965"/>
    </source>
</evidence>
<dbReference type="GO" id="GO:0030149">
    <property type="term" value="P:sphingolipid catabolic process"/>
    <property type="evidence" value="ECO:0007669"/>
    <property type="project" value="TreeGrafter"/>
</dbReference>
<reference evidence="18" key="1">
    <citation type="submission" date="2021-09" db="EMBL/GenBank/DDBJ databases">
        <authorList>
            <consortium name="AG Swart"/>
            <person name="Singh M."/>
            <person name="Singh A."/>
            <person name="Seah K."/>
            <person name="Emmerich C."/>
        </authorList>
    </citation>
    <scope>NUCLEOTIDE SEQUENCE</scope>
    <source>
        <strain evidence="18">ATCC30299</strain>
    </source>
</reference>
<evidence type="ECO:0000256" key="11">
    <source>
        <dbReference type="ARBA" id="ARBA00023136"/>
    </source>
</evidence>
<dbReference type="EMBL" id="CAJZBQ010000009">
    <property type="protein sequence ID" value="CAG9312981.1"/>
    <property type="molecule type" value="Genomic_DNA"/>
</dbReference>
<dbReference type="GO" id="GO:0008117">
    <property type="term" value="F:sphinganine-1-phosphate aldolase activity"/>
    <property type="evidence" value="ECO:0007669"/>
    <property type="project" value="UniProtKB-EC"/>
</dbReference>
<evidence type="ECO:0000256" key="2">
    <source>
        <dbReference type="ARBA" id="ARBA00004389"/>
    </source>
</evidence>
<keyword evidence="11" id="KW-0472">Membrane</keyword>
<comment type="pathway">
    <text evidence="3">Lipid metabolism; sphingolipid metabolism.</text>
</comment>
<evidence type="ECO:0000256" key="6">
    <source>
        <dbReference type="ARBA" id="ARBA00022824"/>
    </source>
</evidence>
<comment type="subcellular location">
    <subcellularLocation>
        <location evidence="2">Endoplasmic reticulum membrane</location>
        <topology evidence="2">Single-pass membrane protein</topology>
    </subcellularLocation>
</comment>
<sequence length="518" mass="57431">MATLSPLKVTIITCTAVVVVFKLPRWIRTIRRKGLKQIVVQKLSRFLLKFEYFKKQFDSKNEEAKESVQSVLLAHRENPIFTLPEHGLDPQIILERLHKWAERDLEFQKGGRISGAVYHGGKNLQLLAAEAMKSFTISNPLHPDIFPAVRQMESEIVQMTVNLFNGGPNACGILTQGGTESLLLAMLAYREWGRRRGITEPEIIAPVTVHAAVEKAAFYFGMELVHVRMGPDYKVDIREVRRNITSNTVVIIGSAPNYANGIIDDLQELGRLALRYKKNFHIDACLGGFLHPFLKEAGYDIPACDFSVPGVTSISCDPHKYGYTPKGVSCLMFANPELRKFSYFTSAGWTGGVYVTPTLSGSRTGCISAGAWATILSMGRNTYIECAKAIMDAASYIKREIVKVPHLELMGDPVMSIIGFTSKTINIWALVSIMSKIGGWGLNATQSPPGAHFCVTYANASQAEQFIQDLYKAVEEVEKCADMSAYQTCQLYGLIAEFPDKTIIGDILTNYADCLFTA</sequence>
<dbReference type="AlphaFoldDB" id="A0AAU9IID6"/>
<comment type="similarity">
    <text evidence="13">Belongs to the group II decarboxylase family. Sphingosine-1-phosphate lyase subfamily.</text>
</comment>
<dbReference type="PANTHER" id="PTHR42735">
    <property type="match status" value="1"/>
</dbReference>
<keyword evidence="10" id="KW-0443">Lipid metabolism</keyword>
<keyword evidence="5" id="KW-0812">Transmembrane</keyword>
<comment type="caution">
    <text evidence="18">The sequence shown here is derived from an EMBL/GenBank/DDBJ whole genome shotgun (WGS) entry which is preliminary data.</text>
</comment>
<keyword evidence="19" id="KW-1185">Reference proteome</keyword>
<evidence type="ECO:0000256" key="8">
    <source>
        <dbReference type="ARBA" id="ARBA00022919"/>
    </source>
</evidence>
<organism evidence="18 19">
    <name type="scientific">Blepharisma stoltei</name>
    <dbReference type="NCBI Taxonomy" id="1481888"/>
    <lineage>
        <taxon>Eukaryota</taxon>
        <taxon>Sar</taxon>
        <taxon>Alveolata</taxon>
        <taxon>Ciliophora</taxon>
        <taxon>Postciliodesmatophora</taxon>
        <taxon>Heterotrichea</taxon>
        <taxon>Heterotrichida</taxon>
        <taxon>Blepharismidae</taxon>
        <taxon>Blepharisma</taxon>
    </lineage>
</organism>
<evidence type="ECO:0000256" key="16">
    <source>
        <dbReference type="PIRSR" id="PIRSR602129-50"/>
    </source>
</evidence>
<gene>
    <name evidence="18" type="ORF">BSTOLATCC_MIC7772</name>
</gene>
<keyword evidence="9" id="KW-1133">Transmembrane helix</keyword>
<feature type="modified residue" description="N6-(pyridoxal phosphate)lysine" evidence="16">
    <location>
        <position position="320"/>
    </location>
</feature>
<evidence type="ECO:0000256" key="10">
    <source>
        <dbReference type="ARBA" id="ARBA00023098"/>
    </source>
</evidence>
<protein>
    <recommendedName>
        <fullName evidence="14">sphinganine-1-phosphate aldolase</fullName>
        <ecNumber evidence="14">4.1.2.27</ecNumber>
    </recommendedName>
    <alternativeName>
        <fullName evidence="15">Sphingosine-1-phosphate aldolase</fullName>
    </alternativeName>
</protein>
<dbReference type="SUPFAM" id="SSF53383">
    <property type="entry name" value="PLP-dependent transferases"/>
    <property type="match status" value="1"/>
</dbReference>
<evidence type="ECO:0000256" key="12">
    <source>
        <dbReference type="ARBA" id="ARBA00023239"/>
    </source>
</evidence>
<keyword evidence="7 16" id="KW-0663">Pyridoxal phosphate</keyword>
<evidence type="ECO:0000256" key="7">
    <source>
        <dbReference type="ARBA" id="ARBA00022898"/>
    </source>
</evidence>
<dbReference type="InterPro" id="IPR002129">
    <property type="entry name" value="PyrdxlP-dep_de-COase"/>
</dbReference>
<evidence type="ECO:0000256" key="15">
    <source>
        <dbReference type="ARBA" id="ARBA00042568"/>
    </source>
</evidence>
<keyword evidence="12 17" id="KW-0456">Lyase</keyword>
<evidence type="ECO:0000313" key="18">
    <source>
        <dbReference type="EMBL" id="CAG9312981.1"/>
    </source>
</evidence>
<dbReference type="Gene3D" id="3.90.1150.10">
    <property type="entry name" value="Aspartate Aminotransferase, domain 1"/>
    <property type="match status" value="1"/>
</dbReference>
<evidence type="ECO:0000256" key="1">
    <source>
        <dbReference type="ARBA" id="ARBA00001933"/>
    </source>
</evidence>
<dbReference type="GO" id="GO:0030170">
    <property type="term" value="F:pyridoxal phosphate binding"/>
    <property type="evidence" value="ECO:0007669"/>
    <property type="project" value="InterPro"/>
</dbReference>
<accession>A0AAU9IID6</accession>
<evidence type="ECO:0000256" key="5">
    <source>
        <dbReference type="ARBA" id="ARBA00022692"/>
    </source>
</evidence>
<evidence type="ECO:0000256" key="17">
    <source>
        <dbReference type="RuleBase" id="RU000382"/>
    </source>
</evidence>
<comment type="cofactor">
    <cofactor evidence="1 16 17">
        <name>pyridoxal 5'-phosphate</name>
        <dbReference type="ChEBI" id="CHEBI:597326"/>
    </cofactor>
</comment>
<name>A0AAU9IID6_9CILI</name>
<dbReference type="Proteomes" id="UP001162131">
    <property type="component" value="Unassembled WGS sequence"/>
</dbReference>
<dbReference type="PANTHER" id="PTHR42735:SF6">
    <property type="entry name" value="SPHINGOSINE-1-PHOSPHATE LYASE 1"/>
    <property type="match status" value="1"/>
</dbReference>
<dbReference type="InterPro" id="IPR015424">
    <property type="entry name" value="PyrdxlP-dep_Trfase"/>
</dbReference>
<dbReference type="GO" id="GO:0005789">
    <property type="term" value="C:endoplasmic reticulum membrane"/>
    <property type="evidence" value="ECO:0007669"/>
    <property type="project" value="UniProtKB-SubCell"/>
</dbReference>
<dbReference type="FunFam" id="3.40.640.10:FF:000020">
    <property type="entry name" value="sphingosine-1-phosphate lyase 1"/>
    <property type="match status" value="1"/>
</dbReference>
<evidence type="ECO:0000256" key="13">
    <source>
        <dbReference type="ARBA" id="ARBA00038302"/>
    </source>
</evidence>
<evidence type="ECO:0000256" key="3">
    <source>
        <dbReference type="ARBA" id="ARBA00004760"/>
    </source>
</evidence>
<dbReference type="InterPro" id="IPR015421">
    <property type="entry name" value="PyrdxlP-dep_Trfase_major"/>
</dbReference>
<dbReference type="Gene3D" id="3.40.640.10">
    <property type="entry name" value="Type I PLP-dependent aspartate aminotransferase-like (Major domain)"/>
    <property type="match status" value="1"/>
</dbReference>